<gene>
    <name evidence="2" type="ORF">FYJ45_17620</name>
</gene>
<evidence type="ECO:0000256" key="1">
    <source>
        <dbReference type="SAM" id="SignalP"/>
    </source>
</evidence>
<evidence type="ECO:0000313" key="3">
    <source>
        <dbReference type="Proteomes" id="UP000436047"/>
    </source>
</evidence>
<comment type="caution">
    <text evidence="2">The sequence shown here is derived from an EMBL/GenBank/DDBJ whole genome shotgun (WGS) entry which is preliminary data.</text>
</comment>
<dbReference type="EMBL" id="VUMI01000031">
    <property type="protein sequence ID" value="MSS90034.1"/>
    <property type="molecule type" value="Genomic_DNA"/>
</dbReference>
<dbReference type="RefSeq" id="WP_154466221.1">
    <property type="nucleotide sequence ID" value="NZ_JAXDZL010000124.1"/>
</dbReference>
<dbReference type="Proteomes" id="UP000436047">
    <property type="component" value="Unassembled WGS sequence"/>
</dbReference>
<dbReference type="PROSITE" id="PS51257">
    <property type="entry name" value="PROKAR_LIPOPROTEIN"/>
    <property type="match status" value="1"/>
</dbReference>
<sequence length="77" mass="8348">MRLKNGSAALCFLLGAFLLIGGCAESADENYAMGQTEDAYTIKGTLSGTENQDERVLAEITAKMIPAFIYQVLWKAI</sequence>
<dbReference type="GeneID" id="86054860"/>
<keyword evidence="1" id="KW-0732">Signal</keyword>
<feature type="chain" id="PRO_5027003858" evidence="1">
    <location>
        <begin position="27"/>
        <end position="77"/>
    </location>
</feature>
<feature type="signal peptide" evidence="1">
    <location>
        <begin position="1"/>
        <end position="26"/>
    </location>
</feature>
<organism evidence="2 3">
    <name type="scientific">Eisenbergiella porci</name>
    <dbReference type="NCBI Taxonomy" id="2652274"/>
    <lineage>
        <taxon>Bacteria</taxon>
        <taxon>Bacillati</taxon>
        <taxon>Bacillota</taxon>
        <taxon>Clostridia</taxon>
        <taxon>Lachnospirales</taxon>
        <taxon>Lachnospiraceae</taxon>
        <taxon>Eisenbergiella</taxon>
    </lineage>
</organism>
<reference evidence="2 3" key="1">
    <citation type="submission" date="2019-08" db="EMBL/GenBank/DDBJ databases">
        <title>In-depth cultivation of the pig gut microbiome towards novel bacterial diversity and tailored functional studies.</title>
        <authorList>
            <person name="Wylensek D."/>
            <person name="Hitch T.C.A."/>
            <person name="Clavel T."/>
        </authorList>
    </citation>
    <scope>NUCLEOTIDE SEQUENCE [LARGE SCALE GENOMIC DNA]</scope>
    <source>
        <strain evidence="2 3">WCA-389-WT-23B</strain>
    </source>
</reference>
<name>A0A6N7WJX9_9FIRM</name>
<protein>
    <submittedName>
        <fullName evidence="2">Uncharacterized protein</fullName>
    </submittedName>
</protein>
<evidence type="ECO:0000313" key="2">
    <source>
        <dbReference type="EMBL" id="MSS90034.1"/>
    </source>
</evidence>
<accession>A0A6N7WJX9</accession>
<proteinExistence type="predicted"/>
<dbReference type="AlphaFoldDB" id="A0A6N7WJX9"/>
<keyword evidence="3" id="KW-1185">Reference proteome</keyword>